<feature type="domain" description="C2" evidence="3">
    <location>
        <begin position="9"/>
        <end position="139"/>
    </location>
</feature>
<keyword evidence="2" id="KW-0472">Membrane</keyword>
<dbReference type="Gene3D" id="2.60.40.150">
    <property type="entry name" value="C2 domain"/>
    <property type="match status" value="1"/>
</dbReference>
<dbReference type="OrthoDB" id="195679at2759"/>
<feature type="region of interest" description="Disordered" evidence="1">
    <location>
        <begin position="1"/>
        <end position="24"/>
    </location>
</feature>
<sequence length="329" mass="35827">MIKAKFTSSPPQLPTAADHQREETHMGQLSILVTGANNLAILRSSGSLNSFVKGCLALPSGVELTQKTQVQRRRSGPDWGHRLLFTAVPEASLKGSSLELGLWDHAPFGLPPRPLGRAKLEGACSWQKLLQTPNMWLEFSLPFHPSANGKKTVLYLSRPARTFSVCSRSFCVFLLSSRAWASSELSAWETQITAEQEAESHHQLLLHTLILLGLCEAIFLIAVVVDALVLQVSAVGAVVLLAVVLLIIVDMLVDRGWGRKGRGSHHHVQLLLGLHQVLLGLLGLRVGQQGDLSCVLSQLCSLQRGKRECQKGRGVEKENQGITVAEKLG</sequence>
<dbReference type="PANTHER" id="PTHR45716:SF1">
    <property type="entry name" value="SYNAPTOTAGMIN-LIKE PROTEIN 3"/>
    <property type="match status" value="1"/>
</dbReference>
<feature type="transmembrane region" description="Helical" evidence="2">
    <location>
        <begin position="231"/>
        <end position="253"/>
    </location>
</feature>
<feature type="compositionally biased region" description="Polar residues" evidence="1">
    <location>
        <begin position="1"/>
        <end position="10"/>
    </location>
</feature>
<dbReference type="PROSITE" id="PS50004">
    <property type="entry name" value="C2"/>
    <property type="match status" value="1"/>
</dbReference>
<dbReference type="GO" id="GO:0005886">
    <property type="term" value="C:plasma membrane"/>
    <property type="evidence" value="ECO:0007669"/>
    <property type="project" value="TreeGrafter"/>
</dbReference>
<dbReference type="InterPro" id="IPR000008">
    <property type="entry name" value="C2_dom"/>
</dbReference>
<dbReference type="Proteomes" id="UP000824540">
    <property type="component" value="Unassembled WGS sequence"/>
</dbReference>
<evidence type="ECO:0000256" key="2">
    <source>
        <dbReference type="SAM" id="Phobius"/>
    </source>
</evidence>
<comment type="caution">
    <text evidence="4">The sequence shown here is derived from an EMBL/GenBank/DDBJ whole genome shotgun (WGS) entry which is preliminary data.</text>
</comment>
<dbReference type="Pfam" id="PF00168">
    <property type="entry name" value="C2"/>
    <property type="match status" value="1"/>
</dbReference>
<dbReference type="EMBL" id="JAFBMS010000019">
    <property type="protein sequence ID" value="KAG9344652.1"/>
    <property type="molecule type" value="Genomic_DNA"/>
</dbReference>
<organism evidence="4 5">
    <name type="scientific">Albula glossodonta</name>
    <name type="common">roundjaw bonefish</name>
    <dbReference type="NCBI Taxonomy" id="121402"/>
    <lineage>
        <taxon>Eukaryota</taxon>
        <taxon>Metazoa</taxon>
        <taxon>Chordata</taxon>
        <taxon>Craniata</taxon>
        <taxon>Vertebrata</taxon>
        <taxon>Euteleostomi</taxon>
        <taxon>Actinopterygii</taxon>
        <taxon>Neopterygii</taxon>
        <taxon>Teleostei</taxon>
        <taxon>Albuliformes</taxon>
        <taxon>Albulidae</taxon>
        <taxon>Albula</taxon>
    </lineage>
</organism>
<evidence type="ECO:0000256" key="1">
    <source>
        <dbReference type="SAM" id="MobiDB-lite"/>
    </source>
</evidence>
<dbReference type="InterPro" id="IPR035892">
    <property type="entry name" value="C2_domain_sf"/>
</dbReference>
<gene>
    <name evidence="4" type="ORF">JZ751_010337</name>
</gene>
<name>A0A8T2P4W7_9TELE</name>
<dbReference type="GO" id="GO:0042043">
    <property type="term" value="F:neurexin family protein binding"/>
    <property type="evidence" value="ECO:0007669"/>
    <property type="project" value="TreeGrafter"/>
</dbReference>
<dbReference type="SUPFAM" id="SSF49562">
    <property type="entry name" value="C2 domain (Calcium/lipid-binding domain, CaLB)"/>
    <property type="match status" value="1"/>
</dbReference>
<evidence type="ECO:0000313" key="4">
    <source>
        <dbReference type="EMBL" id="KAG9344652.1"/>
    </source>
</evidence>
<keyword evidence="2" id="KW-0812">Transmembrane</keyword>
<feature type="transmembrane region" description="Helical" evidence="2">
    <location>
        <begin position="204"/>
        <end position="225"/>
    </location>
</feature>
<evidence type="ECO:0000259" key="3">
    <source>
        <dbReference type="PROSITE" id="PS50004"/>
    </source>
</evidence>
<keyword evidence="5" id="KW-1185">Reference proteome</keyword>
<dbReference type="GO" id="GO:0070382">
    <property type="term" value="C:exocytic vesicle"/>
    <property type="evidence" value="ECO:0007669"/>
    <property type="project" value="TreeGrafter"/>
</dbReference>
<proteinExistence type="predicted"/>
<dbReference type="PANTHER" id="PTHR45716">
    <property type="entry name" value="BITESIZE, ISOFORM I"/>
    <property type="match status" value="1"/>
</dbReference>
<protein>
    <recommendedName>
        <fullName evidence="3">C2 domain-containing protein</fullName>
    </recommendedName>
</protein>
<dbReference type="AlphaFoldDB" id="A0A8T2P4W7"/>
<dbReference type="GO" id="GO:0006887">
    <property type="term" value="P:exocytosis"/>
    <property type="evidence" value="ECO:0007669"/>
    <property type="project" value="TreeGrafter"/>
</dbReference>
<keyword evidence="2" id="KW-1133">Transmembrane helix</keyword>
<evidence type="ECO:0000313" key="5">
    <source>
        <dbReference type="Proteomes" id="UP000824540"/>
    </source>
</evidence>
<accession>A0A8T2P4W7</accession>
<reference evidence="4" key="1">
    <citation type="thesis" date="2021" institute="BYU ScholarsArchive" country="Provo, UT, USA">
        <title>Applications of and Algorithms for Genome Assembly and Genomic Analyses with an Emphasis on Marine Teleosts.</title>
        <authorList>
            <person name="Pickett B.D."/>
        </authorList>
    </citation>
    <scope>NUCLEOTIDE SEQUENCE</scope>
    <source>
        <strain evidence="4">HI-2016</strain>
    </source>
</reference>